<reference evidence="1" key="1">
    <citation type="submission" date="2020-11" db="EMBL/GenBank/DDBJ databases">
        <title>Multidrug resistant novel bacterium Savagea serpentis sp. nov., isolated from the scats of a vine snake (Ahaetulla nasuta).</title>
        <authorList>
            <person name="Venkata Ramana V."/>
            <person name="Vikas Patil S."/>
            <person name="Yogita Lugani V."/>
        </authorList>
    </citation>
    <scope>NUCLEOTIDE SEQUENCE</scope>
    <source>
        <strain evidence="1">SN6</strain>
    </source>
</reference>
<comment type="caution">
    <text evidence="1">The sequence shown here is derived from an EMBL/GenBank/DDBJ whole genome shotgun (WGS) entry which is preliminary data.</text>
</comment>
<name>A0A8J7KEI5_9BACL</name>
<keyword evidence="2" id="KW-1185">Reference proteome</keyword>
<sequence length="81" mass="9661">MATEMIGFDSQPFAIVVWLKDGEEKYKTICYSKDEVYETTRRSRIEGDFYFGKDYFIIQDFVMLKTCNTKKAPPWQERNVI</sequence>
<organism evidence="1 2">
    <name type="scientific">Savagea serpentis</name>
    <dbReference type="NCBI Taxonomy" id="2785297"/>
    <lineage>
        <taxon>Bacteria</taxon>
        <taxon>Bacillati</taxon>
        <taxon>Bacillota</taxon>
        <taxon>Bacilli</taxon>
        <taxon>Bacillales</taxon>
        <taxon>Caryophanaceae</taxon>
        <taxon>Savagea</taxon>
    </lineage>
</organism>
<dbReference type="EMBL" id="JADKPV010000003">
    <property type="protein sequence ID" value="MBF4501191.1"/>
    <property type="molecule type" value="Genomic_DNA"/>
</dbReference>
<dbReference type="AlphaFoldDB" id="A0A8J7KEI5"/>
<gene>
    <name evidence="1" type="ORF">IRY55_07435</name>
</gene>
<dbReference type="Proteomes" id="UP000622653">
    <property type="component" value="Unassembled WGS sequence"/>
</dbReference>
<accession>A0A8J7KEI5</accession>
<proteinExistence type="predicted"/>
<dbReference type="RefSeq" id="WP_194562680.1">
    <property type="nucleotide sequence ID" value="NZ_JADKPV010000003.1"/>
</dbReference>
<evidence type="ECO:0000313" key="1">
    <source>
        <dbReference type="EMBL" id="MBF4501191.1"/>
    </source>
</evidence>
<protein>
    <submittedName>
        <fullName evidence="1">Uncharacterized protein</fullName>
    </submittedName>
</protein>
<evidence type="ECO:0000313" key="2">
    <source>
        <dbReference type="Proteomes" id="UP000622653"/>
    </source>
</evidence>